<gene>
    <name evidence="1" type="ORF">PBLR_13994</name>
</gene>
<reference evidence="2" key="1">
    <citation type="submission" date="2018-08" db="EMBL/GenBank/DDBJ databases">
        <authorList>
            <person name="Chevrot R."/>
        </authorList>
    </citation>
    <scope>NUCLEOTIDE SEQUENCE [LARGE SCALE GENOMIC DNA]</scope>
</reference>
<protein>
    <recommendedName>
        <fullName evidence="3">DUF2577 domain-containing protein</fullName>
    </recommendedName>
</protein>
<evidence type="ECO:0000313" key="1">
    <source>
        <dbReference type="EMBL" id="SYX85572.1"/>
    </source>
</evidence>
<proteinExistence type="predicted"/>
<evidence type="ECO:0008006" key="3">
    <source>
        <dbReference type="Google" id="ProtNLM"/>
    </source>
</evidence>
<dbReference type="Pfam" id="PF10844">
    <property type="entry name" value="DUF2577"/>
    <property type="match status" value="1"/>
</dbReference>
<dbReference type="EMBL" id="LS992241">
    <property type="protein sequence ID" value="SYX85572.1"/>
    <property type="molecule type" value="Genomic_DNA"/>
</dbReference>
<dbReference type="InterPro" id="IPR022555">
    <property type="entry name" value="DUF2577"/>
</dbReference>
<dbReference type="AlphaFoldDB" id="A0A383RG62"/>
<name>A0A383RG62_PAEAL</name>
<accession>A0A383RG62</accession>
<dbReference type="Proteomes" id="UP000304148">
    <property type="component" value="Chromosome"/>
</dbReference>
<sequence>MERFRAYDVINVEGVLAMRMMLDIIKKAGVGAVEASSPVALLYGVVLSVSPLEVQVEQRFTLPESALVITEQLTERKVRVGGEEITIREGLYVGDKLLLVRMQGGQSYVALDRVVGT</sequence>
<evidence type="ECO:0000313" key="2">
    <source>
        <dbReference type="Proteomes" id="UP000304148"/>
    </source>
</evidence>
<organism evidence="1 2">
    <name type="scientific">Paenibacillus alvei</name>
    <name type="common">Bacillus alvei</name>
    <dbReference type="NCBI Taxonomy" id="44250"/>
    <lineage>
        <taxon>Bacteria</taxon>
        <taxon>Bacillati</taxon>
        <taxon>Bacillota</taxon>
        <taxon>Bacilli</taxon>
        <taxon>Bacillales</taxon>
        <taxon>Paenibacillaceae</taxon>
        <taxon>Paenibacillus</taxon>
    </lineage>
</organism>